<gene>
    <name evidence="3" type="ORF">QE424_003134</name>
</gene>
<dbReference type="Proteomes" id="UP001226084">
    <property type="component" value="Unassembled WGS sequence"/>
</dbReference>
<reference evidence="3" key="1">
    <citation type="submission" date="2023-07" db="EMBL/GenBank/DDBJ databases">
        <title>Functional and genomic diversity of the sorghum phyllosphere microbiome.</title>
        <authorList>
            <person name="Shade A."/>
        </authorList>
    </citation>
    <scope>NUCLEOTIDE SEQUENCE</scope>
    <source>
        <strain evidence="3">SORGH_AS_0457</strain>
    </source>
</reference>
<feature type="compositionally biased region" description="Pro residues" evidence="1">
    <location>
        <begin position="80"/>
        <end position="89"/>
    </location>
</feature>
<feature type="region of interest" description="Disordered" evidence="1">
    <location>
        <begin position="32"/>
        <end position="135"/>
    </location>
</feature>
<feature type="signal peptide" evidence="2">
    <location>
        <begin position="1"/>
        <end position="29"/>
    </location>
</feature>
<comment type="caution">
    <text evidence="3">The sequence shown here is derived from an EMBL/GenBank/DDBJ whole genome shotgun (WGS) entry which is preliminary data.</text>
</comment>
<accession>A0AAP5ALV8</accession>
<evidence type="ECO:0000256" key="2">
    <source>
        <dbReference type="SAM" id="SignalP"/>
    </source>
</evidence>
<dbReference type="KEGG" id="srh:BAY15_0652"/>
<sequence length="135" mass="14466">MSRRESAAMKRFFRGVVSLAVLLPLVAVAQMAAPRKPTDTRPPTPVVPAQAPSPAPVNTPAQTTQQLRTHPIQSQGPAQVVPPPPPATTAPPKVYDRHGRIVPGMKQAGPNRVLDTRTGRYYDAVPTGDGQRIKP</sequence>
<feature type="compositionally biased region" description="Pro residues" evidence="1">
    <location>
        <begin position="40"/>
        <end position="57"/>
    </location>
</feature>
<feature type="compositionally biased region" description="Polar residues" evidence="1">
    <location>
        <begin position="59"/>
        <end position="76"/>
    </location>
</feature>
<keyword evidence="2" id="KW-0732">Signal</keyword>
<evidence type="ECO:0000313" key="3">
    <source>
        <dbReference type="EMBL" id="MDQ1109975.1"/>
    </source>
</evidence>
<proteinExistence type="predicted"/>
<dbReference type="AlphaFoldDB" id="A0AAP5ALV8"/>
<evidence type="ECO:0008006" key="5">
    <source>
        <dbReference type="Google" id="ProtNLM"/>
    </source>
</evidence>
<protein>
    <recommendedName>
        <fullName evidence="5">Classical arabinogalactan protein 4</fullName>
    </recommendedName>
</protein>
<evidence type="ECO:0000256" key="1">
    <source>
        <dbReference type="SAM" id="MobiDB-lite"/>
    </source>
</evidence>
<name>A0AAP5ALV8_9GAMM</name>
<dbReference type="RefSeq" id="WP_237334312.1">
    <property type="nucleotide sequence ID" value="NZ_CP016294.1"/>
</dbReference>
<evidence type="ECO:0000313" key="4">
    <source>
        <dbReference type="Proteomes" id="UP001226084"/>
    </source>
</evidence>
<dbReference type="EMBL" id="JAUTAS010000001">
    <property type="protein sequence ID" value="MDQ1109975.1"/>
    <property type="molecule type" value="Genomic_DNA"/>
</dbReference>
<organism evidence="3 4">
    <name type="scientific">Stenotrophomonas rhizophila</name>
    <dbReference type="NCBI Taxonomy" id="216778"/>
    <lineage>
        <taxon>Bacteria</taxon>
        <taxon>Pseudomonadati</taxon>
        <taxon>Pseudomonadota</taxon>
        <taxon>Gammaproteobacteria</taxon>
        <taxon>Lysobacterales</taxon>
        <taxon>Lysobacteraceae</taxon>
        <taxon>Stenotrophomonas</taxon>
    </lineage>
</organism>
<feature type="chain" id="PRO_5043031471" description="Classical arabinogalactan protein 4" evidence="2">
    <location>
        <begin position="30"/>
        <end position="135"/>
    </location>
</feature>